<dbReference type="GO" id="GO:0016757">
    <property type="term" value="F:glycosyltransferase activity"/>
    <property type="evidence" value="ECO:0007669"/>
    <property type="project" value="InterPro"/>
</dbReference>
<dbReference type="InterPro" id="IPR002495">
    <property type="entry name" value="Glyco_trans_8"/>
</dbReference>
<dbReference type="SUPFAM" id="SSF50249">
    <property type="entry name" value="Nucleic acid-binding proteins"/>
    <property type="match status" value="1"/>
</dbReference>
<dbReference type="SMART" id="SM00357">
    <property type="entry name" value="CSP"/>
    <property type="match status" value="1"/>
</dbReference>
<dbReference type="Pfam" id="PF01501">
    <property type="entry name" value="Glyco_transf_8"/>
    <property type="match status" value="1"/>
</dbReference>
<evidence type="ECO:0000259" key="2">
    <source>
        <dbReference type="PROSITE" id="PS51857"/>
    </source>
</evidence>
<dbReference type="SMART" id="SM00393">
    <property type="entry name" value="R3H"/>
    <property type="match status" value="1"/>
</dbReference>
<dbReference type="InterPro" id="IPR002059">
    <property type="entry name" value="CSP_DNA-bd"/>
</dbReference>
<dbReference type="AlphaFoldDB" id="A0A812KNZ3"/>
<dbReference type="InterPro" id="IPR011129">
    <property type="entry name" value="CSD"/>
</dbReference>
<keyword evidence="4" id="KW-1185">Reference proteome</keyword>
<dbReference type="CDD" id="cd04458">
    <property type="entry name" value="CSP_CDS"/>
    <property type="match status" value="1"/>
</dbReference>
<proteinExistence type="predicted"/>
<dbReference type="InterPro" id="IPR001374">
    <property type="entry name" value="R3H_dom"/>
</dbReference>
<dbReference type="PROSITE" id="PS51857">
    <property type="entry name" value="CSD_2"/>
    <property type="match status" value="1"/>
</dbReference>
<dbReference type="InterPro" id="IPR050587">
    <property type="entry name" value="GNT1/Glycosyltrans_8"/>
</dbReference>
<sequence>MAACSWLGDWHWAHDGQKPNGSITLDELDGQRFLRTSFSSELGTWWPDDKALSSDSVIIEWQSKSGGFVRHTLLAAYPAQQSGDCSVSAFRVVARHRAPAAAKDEESSWAADTRAIKTRGWRRKLDNARPRGLRVSSKLSSAKIYHPPEDPPCSGIYQSPCPICRRPLTMALSCGSEAEILTVTSPLTSAKMYTCKGEVGARGCYSSLCPNCRRPVCFAKISAEAGRDGPGGDVSFRHRPSVGTWLQPRLGTCMAKEVPKFAYVSLLYGNSVEYVRDARVLGWSLKRSGTPHDLVLLHTGDVRQEYLEVLAGLWRLRCVDRIDAASSLFTQRSRFRGVFTKLHAWALVEYERVILLDLDLLLQANVDSLFELRPPAAMWAAGGQVHGKLIDAPPPWKGYDAVEPWGKSGCVNAGVILLKPDRADFENMRREVECEEHPEHIVTPSPEQDYLTRFFWQEPHWTHIDVSWNFQLHHLALRLPDSQKECERRQISFEDVRVIHFSAHPKPSQREPDVSIEDFVEQTMGRYEGVQVNVNHNIEAIQRRNRSGKHPKLELREDPEGTRLFEEIRGHGESDSEVGPQFSEVTVAPEELEGFRHFLTKSVRAWSDAEEQCKKHLGAPAVLECFPARVGSQLRGRCVEWDSARGFGRIGPEDGSKPIFVHFSELPEVPGAPGAPRGLEEGEEVCFTVGVDDKRRRTAKSVKRKSDAVLGEARALQDSSLEEIFLHAKDVCADAKDFPAGICLAEGQLVHFTPVRDDKDKSRLRAVLATCKDEDEELVCEVRDFATCNAHSKCFPPGTSWQRRLVHQVAKDMGLFTVSEGVDPDRYVRVMKTAEDGAPDPEKVLKLQARIKNAAETQGEWRVLVEDLTGHERERLKEFCLTEGLQFCRVEAKPARFFVCREPSEAQIFR</sequence>
<name>A0A812KNZ3_9DINO</name>
<protein>
    <submittedName>
        <fullName evidence="3">Uncharacterized protein</fullName>
    </submittedName>
</protein>
<organism evidence="3 4">
    <name type="scientific">Symbiodinium natans</name>
    <dbReference type="NCBI Taxonomy" id="878477"/>
    <lineage>
        <taxon>Eukaryota</taxon>
        <taxon>Sar</taxon>
        <taxon>Alveolata</taxon>
        <taxon>Dinophyceae</taxon>
        <taxon>Suessiales</taxon>
        <taxon>Symbiodiniaceae</taxon>
        <taxon>Symbiodinium</taxon>
    </lineage>
</organism>
<dbReference type="Proteomes" id="UP000604046">
    <property type="component" value="Unassembled WGS sequence"/>
</dbReference>
<evidence type="ECO:0000259" key="1">
    <source>
        <dbReference type="PROSITE" id="PS51061"/>
    </source>
</evidence>
<comment type="caution">
    <text evidence="3">The sequence shown here is derived from an EMBL/GenBank/DDBJ whole genome shotgun (WGS) entry which is preliminary data.</text>
</comment>
<feature type="domain" description="CSD" evidence="2">
    <location>
        <begin position="633"/>
        <end position="704"/>
    </location>
</feature>
<dbReference type="OrthoDB" id="2014201at2759"/>
<dbReference type="PROSITE" id="PS51061">
    <property type="entry name" value="R3H"/>
    <property type="match status" value="1"/>
</dbReference>
<dbReference type="InterPro" id="IPR036867">
    <property type="entry name" value="R3H_dom_sf"/>
</dbReference>
<dbReference type="EMBL" id="CAJNDS010000779">
    <property type="protein sequence ID" value="CAE7233299.1"/>
    <property type="molecule type" value="Genomic_DNA"/>
</dbReference>
<dbReference type="InterPro" id="IPR029044">
    <property type="entry name" value="Nucleotide-diphossugar_trans"/>
</dbReference>
<dbReference type="InterPro" id="IPR012340">
    <property type="entry name" value="NA-bd_OB-fold"/>
</dbReference>
<dbReference type="PANTHER" id="PTHR11183">
    <property type="entry name" value="GLYCOGENIN SUBFAMILY MEMBER"/>
    <property type="match status" value="1"/>
</dbReference>
<dbReference type="Pfam" id="PF01424">
    <property type="entry name" value="R3H"/>
    <property type="match status" value="1"/>
</dbReference>
<dbReference type="Gene3D" id="3.90.550.10">
    <property type="entry name" value="Spore Coat Polysaccharide Biosynthesis Protein SpsA, Chain A"/>
    <property type="match status" value="1"/>
</dbReference>
<evidence type="ECO:0000313" key="4">
    <source>
        <dbReference type="Proteomes" id="UP000604046"/>
    </source>
</evidence>
<gene>
    <name evidence="3" type="ORF">SNAT2548_LOCUS9738</name>
</gene>
<dbReference type="GO" id="GO:0003676">
    <property type="term" value="F:nucleic acid binding"/>
    <property type="evidence" value="ECO:0007669"/>
    <property type="project" value="UniProtKB-UniRule"/>
</dbReference>
<evidence type="ECO:0000313" key="3">
    <source>
        <dbReference type="EMBL" id="CAE7233299.1"/>
    </source>
</evidence>
<reference evidence="3" key="1">
    <citation type="submission" date="2021-02" db="EMBL/GenBank/DDBJ databases">
        <authorList>
            <person name="Dougan E. K."/>
            <person name="Rhodes N."/>
            <person name="Thang M."/>
            <person name="Chan C."/>
        </authorList>
    </citation>
    <scope>NUCLEOTIDE SEQUENCE</scope>
</reference>
<dbReference type="Pfam" id="PF00313">
    <property type="entry name" value="CSD"/>
    <property type="match status" value="1"/>
</dbReference>
<dbReference type="Gene3D" id="3.30.1370.50">
    <property type="entry name" value="R3H-like domain"/>
    <property type="match status" value="1"/>
</dbReference>
<feature type="domain" description="R3H" evidence="1">
    <location>
        <begin position="772"/>
        <end position="834"/>
    </location>
</feature>
<accession>A0A812KNZ3</accession>
<dbReference type="CDD" id="cd02325">
    <property type="entry name" value="R3H"/>
    <property type="match status" value="1"/>
</dbReference>
<dbReference type="SUPFAM" id="SSF53448">
    <property type="entry name" value="Nucleotide-diphospho-sugar transferases"/>
    <property type="match status" value="1"/>
</dbReference>
<dbReference type="SUPFAM" id="SSF82708">
    <property type="entry name" value="R3H domain"/>
    <property type="match status" value="1"/>
</dbReference>
<dbReference type="Gene3D" id="2.40.50.140">
    <property type="entry name" value="Nucleic acid-binding proteins"/>
    <property type="match status" value="1"/>
</dbReference>